<sequence>MDNVHDTVSANWGSLHSSLMYLNPDPTVYVKLSNKLLQTYLKILYRHHIISDAFEYVWNIKHKIRVIDPLSNPFHLSAKPKQTVNTLICLVTITGYIRDDCIYCLKGSNGPNHQLLKHRRTSCPTRSILDANWLDPFGPVWTKH</sequence>
<proteinExistence type="predicted"/>
<accession>A0ABQ9ZAC0</accession>
<name>A0ABQ9ZAC0_9CRUS</name>
<dbReference type="EMBL" id="JAOYFB010000003">
    <property type="protein sequence ID" value="KAK4009837.1"/>
    <property type="molecule type" value="Genomic_DNA"/>
</dbReference>
<comment type="caution">
    <text evidence="1">The sequence shown here is derived from an EMBL/GenBank/DDBJ whole genome shotgun (WGS) entry which is preliminary data.</text>
</comment>
<keyword evidence="2" id="KW-1185">Reference proteome</keyword>
<protein>
    <submittedName>
        <fullName evidence="1">Uncharacterized protein</fullName>
    </submittedName>
</protein>
<organism evidence="1 2">
    <name type="scientific">Daphnia magna</name>
    <dbReference type="NCBI Taxonomy" id="35525"/>
    <lineage>
        <taxon>Eukaryota</taxon>
        <taxon>Metazoa</taxon>
        <taxon>Ecdysozoa</taxon>
        <taxon>Arthropoda</taxon>
        <taxon>Crustacea</taxon>
        <taxon>Branchiopoda</taxon>
        <taxon>Diplostraca</taxon>
        <taxon>Cladocera</taxon>
        <taxon>Anomopoda</taxon>
        <taxon>Daphniidae</taxon>
        <taxon>Daphnia</taxon>
    </lineage>
</organism>
<reference evidence="1 2" key="1">
    <citation type="journal article" date="2023" name="Nucleic Acids Res.">
        <title>The hologenome of Daphnia magna reveals possible DNA methylation and microbiome-mediated evolution of the host genome.</title>
        <authorList>
            <person name="Chaturvedi A."/>
            <person name="Li X."/>
            <person name="Dhandapani V."/>
            <person name="Marshall H."/>
            <person name="Kissane S."/>
            <person name="Cuenca-Cambronero M."/>
            <person name="Asole G."/>
            <person name="Calvet F."/>
            <person name="Ruiz-Romero M."/>
            <person name="Marangio P."/>
            <person name="Guigo R."/>
            <person name="Rago D."/>
            <person name="Mirbahai L."/>
            <person name="Eastwood N."/>
            <person name="Colbourne J.K."/>
            <person name="Zhou J."/>
            <person name="Mallon E."/>
            <person name="Orsini L."/>
        </authorList>
    </citation>
    <scope>NUCLEOTIDE SEQUENCE [LARGE SCALE GENOMIC DNA]</scope>
    <source>
        <strain evidence="1">LRV0_1</strain>
    </source>
</reference>
<dbReference type="Proteomes" id="UP001234178">
    <property type="component" value="Unassembled WGS sequence"/>
</dbReference>
<evidence type="ECO:0000313" key="2">
    <source>
        <dbReference type="Proteomes" id="UP001234178"/>
    </source>
</evidence>
<evidence type="ECO:0000313" key="1">
    <source>
        <dbReference type="EMBL" id="KAK4009837.1"/>
    </source>
</evidence>
<gene>
    <name evidence="1" type="ORF">OUZ56_018982</name>
</gene>